<feature type="domain" description="Serine aminopeptidase S33" evidence="2">
    <location>
        <begin position="71"/>
        <end position="308"/>
    </location>
</feature>
<dbReference type="Gramene" id="ONK76994">
    <property type="protein sequence ID" value="ONK76994"/>
    <property type="gene ID" value="A4U43_C02F2020"/>
</dbReference>
<protein>
    <recommendedName>
        <fullName evidence="2">Serine aminopeptidase S33 domain-containing protein</fullName>
    </recommendedName>
</protein>
<dbReference type="Proteomes" id="UP000243459">
    <property type="component" value="Chromosome 2"/>
</dbReference>
<evidence type="ECO:0000313" key="4">
    <source>
        <dbReference type="Proteomes" id="UP000243459"/>
    </source>
</evidence>
<evidence type="ECO:0000256" key="1">
    <source>
        <dbReference type="SAM" id="MobiDB-lite"/>
    </source>
</evidence>
<dbReference type="OMA" id="WINDRIA"/>
<proteinExistence type="predicted"/>
<dbReference type="InterPro" id="IPR051044">
    <property type="entry name" value="MAG_DAG_Lipase"/>
</dbReference>
<sequence>MKAPMTRKRRRGSGKEEGEEEAERVGGGAVWCARRGAAEAKEDIKYDEEFIFSPRGVKQFTCRWLPHNQGPKALIFICHGYAMECSISMRDTGIRLAKAGFAVYGIDYEGHGKSSGLQGYIPSFDGLVDDCSHYFMSICEKQEYKKKQRFLLGESMGGSAALLLHRKHPTYWHGAILVAPMCKIAANMRPHPMVISILDKLCKIIPTWRITPTQDIIDIAFKNPEKRKEVRGNPYCYKGRVRLNTARELFIVSLDIEKNLQQVSLPLLVVHGGDDIVTDPSVSKLLYESASSKDKTFKLYPGMWHALTSAEPPESIDLVFSDVLSWLGDRTVGSDEARLELERKTKHEEDPSSKLK</sequence>
<dbReference type="AlphaFoldDB" id="A0A5P1FG04"/>
<dbReference type="EMBL" id="CM007382">
    <property type="protein sequence ID" value="ONK76994.1"/>
    <property type="molecule type" value="Genomic_DNA"/>
</dbReference>
<dbReference type="PRINTS" id="PR00111">
    <property type="entry name" value="ABHYDROLASE"/>
</dbReference>
<dbReference type="Pfam" id="PF12146">
    <property type="entry name" value="Hydrolase_4"/>
    <property type="match status" value="1"/>
</dbReference>
<name>A0A5P1FG04_ASPOF</name>
<dbReference type="PANTHER" id="PTHR11614">
    <property type="entry name" value="PHOSPHOLIPASE-RELATED"/>
    <property type="match status" value="1"/>
</dbReference>
<dbReference type="InterPro" id="IPR029058">
    <property type="entry name" value="AB_hydrolase_fold"/>
</dbReference>
<dbReference type="InterPro" id="IPR022742">
    <property type="entry name" value="Hydrolase_4"/>
</dbReference>
<dbReference type="Gene3D" id="3.40.50.1820">
    <property type="entry name" value="alpha/beta hydrolase"/>
    <property type="match status" value="1"/>
</dbReference>
<evidence type="ECO:0000259" key="2">
    <source>
        <dbReference type="Pfam" id="PF12146"/>
    </source>
</evidence>
<accession>A0A5P1FG04</accession>
<dbReference type="InterPro" id="IPR000073">
    <property type="entry name" value="AB_hydrolase_1"/>
</dbReference>
<reference evidence="4" key="1">
    <citation type="journal article" date="2017" name="Nat. Commun.">
        <title>The asparagus genome sheds light on the origin and evolution of a young Y chromosome.</title>
        <authorList>
            <person name="Harkess A."/>
            <person name="Zhou J."/>
            <person name="Xu C."/>
            <person name="Bowers J.E."/>
            <person name="Van der Hulst R."/>
            <person name="Ayyampalayam S."/>
            <person name="Mercati F."/>
            <person name="Riccardi P."/>
            <person name="McKain M.R."/>
            <person name="Kakrana A."/>
            <person name="Tang H."/>
            <person name="Ray J."/>
            <person name="Groenendijk J."/>
            <person name="Arikit S."/>
            <person name="Mathioni S.M."/>
            <person name="Nakano M."/>
            <person name="Shan H."/>
            <person name="Telgmann-Rauber A."/>
            <person name="Kanno A."/>
            <person name="Yue Z."/>
            <person name="Chen H."/>
            <person name="Li W."/>
            <person name="Chen Y."/>
            <person name="Xu X."/>
            <person name="Zhang Y."/>
            <person name="Luo S."/>
            <person name="Chen H."/>
            <person name="Gao J."/>
            <person name="Mao Z."/>
            <person name="Pires J.C."/>
            <person name="Luo M."/>
            <person name="Kudrna D."/>
            <person name="Wing R.A."/>
            <person name="Meyers B.C."/>
            <person name="Yi K."/>
            <person name="Kong H."/>
            <person name="Lavrijsen P."/>
            <person name="Sunseri F."/>
            <person name="Falavigna A."/>
            <person name="Ye Y."/>
            <person name="Leebens-Mack J.H."/>
            <person name="Chen G."/>
        </authorList>
    </citation>
    <scope>NUCLEOTIDE SEQUENCE [LARGE SCALE GENOMIC DNA]</scope>
    <source>
        <strain evidence="4">cv. DH0086</strain>
    </source>
</reference>
<dbReference type="SUPFAM" id="SSF53474">
    <property type="entry name" value="alpha/beta-Hydrolases"/>
    <property type="match status" value="1"/>
</dbReference>
<evidence type="ECO:0000313" key="3">
    <source>
        <dbReference type="EMBL" id="ONK76994.1"/>
    </source>
</evidence>
<keyword evidence="4" id="KW-1185">Reference proteome</keyword>
<feature type="region of interest" description="Disordered" evidence="1">
    <location>
        <begin position="337"/>
        <end position="356"/>
    </location>
</feature>
<dbReference type="FunFam" id="3.40.50.1820:FF:000036">
    <property type="entry name" value="Alpha/beta-Hydrolases superfamily protein"/>
    <property type="match status" value="1"/>
</dbReference>
<feature type="compositionally biased region" description="Basic residues" evidence="1">
    <location>
        <begin position="1"/>
        <end position="12"/>
    </location>
</feature>
<gene>
    <name evidence="3" type="ORF">A4U43_C02F2020</name>
</gene>
<organism evidence="3 4">
    <name type="scientific">Asparagus officinalis</name>
    <name type="common">Garden asparagus</name>
    <dbReference type="NCBI Taxonomy" id="4686"/>
    <lineage>
        <taxon>Eukaryota</taxon>
        <taxon>Viridiplantae</taxon>
        <taxon>Streptophyta</taxon>
        <taxon>Embryophyta</taxon>
        <taxon>Tracheophyta</taxon>
        <taxon>Spermatophyta</taxon>
        <taxon>Magnoliopsida</taxon>
        <taxon>Liliopsida</taxon>
        <taxon>Asparagales</taxon>
        <taxon>Asparagaceae</taxon>
        <taxon>Asparagoideae</taxon>
        <taxon>Asparagus</taxon>
    </lineage>
</organism>
<feature type="region of interest" description="Disordered" evidence="1">
    <location>
        <begin position="1"/>
        <end position="24"/>
    </location>
</feature>